<dbReference type="InterPro" id="IPR055346">
    <property type="entry name" value="Fe-S_cluster_assembly_SufBD"/>
</dbReference>
<feature type="domain" description="SUF system FeS cluster assembly SufBD core" evidence="1">
    <location>
        <begin position="89"/>
        <end position="308"/>
    </location>
</feature>
<name>A0A2U3QKP2_9BACT</name>
<protein>
    <recommendedName>
        <fullName evidence="1">SUF system FeS cluster assembly SufBD core domain-containing protein</fullName>
    </recommendedName>
</protein>
<dbReference type="InterPro" id="IPR037284">
    <property type="entry name" value="SUF_FeS_clus_asmbl_SufBD_sf"/>
</dbReference>
<gene>
    <name evidence="2" type="ORF">NBG4_820010</name>
</gene>
<dbReference type="SUPFAM" id="SSF101960">
    <property type="entry name" value="Stabilizer of iron transporter SufD"/>
    <property type="match status" value="1"/>
</dbReference>
<dbReference type="EMBL" id="OUUY01000133">
    <property type="protein sequence ID" value="SPQ01979.1"/>
    <property type="molecule type" value="Genomic_DNA"/>
</dbReference>
<dbReference type="PANTHER" id="PTHR30508:SF6">
    <property type="entry name" value="UPF0051 PROTEIN MJ0034"/>
    <property type="match status" value="1"/>
</dbReference>
<dbReference type="OrthoDB" id="9782689at2"/>
<evidence type="ECO:0000259" key="1">
    <source>
        <dbReference type="Pfam" id="PF01458"/>
    </source>
</evidence>
<dbReference type="PANTHER" id="PTHR30508">
    <property type="entry name" value="FES CLUSTER ASSEMBLY PROTEIN SUF"/>
    <property type="match status" value="1"/>
</dbReference>
<dbReference type="Pfam" id="PF01458">
    <property type="entry name" value="SUFBD_core"/>
    <property type="match status" value="1"/>
</dbReference>
<evidence type="ECO:0000313" key="2">
    <source>
        <dbReference type="EMBL" id="SPQ01979.1"/>
    </source>
</evidence>
<dbReference type="AlphaFoldDB" id="A0A2U3QKP2"/>
<keyword evidence="3" id="KW-1185">Reference proteome</keyword>
<accession>A0A2U3QKP2</accession>
<dbReference type="InterPro" id="IPR000825">
    <property type="entry name" value="SUF_FeS_clus_asmbl_SufBD_core"/>
</dbReference>
<dbReference type="GO" id="GO:0016226">
    <property type="term" value="P:iron-sulfur cluster assembly"/>
    <property type="evidence" value="ECO:0007669"/>
    <property type="project" value="InterPro"/>
</dbReference>
<reference evidence="3" key="1">
    <citation type="submission" date="2018-03" db="EMBL/GenBank/DDBJ databases">
        <authorList>
            <person name="Zecchin S."/>
        </authorList>
    </citation>
    <scope>NUCLEOTIDE SEQUENCE [LARGE SCALE GENOMIC DNA]</scope>
</reference>
<dbReference type="Proteomes" id="UP000245125">
    <property type="component" value="Unassembled WGS sequence"/>
</dbReference>
<organism evidence="2 3">
    <name type="scientific">Candidatus Sulfobium mesophilum</name>
    <dbReference type="NCBI Taxonomy" id="2016548"/>
    <lineage>
        <taxon>Bacteria</taxon>
        <taxon>Pseudomonadati</taxon>
        <taxon>Nitrospirota</taxon>
        <taxon>Nitrospiria</taxon>
        <taxon>Nitrospirales</taxon>
        <taxon>Nitrospiraceae</taxon>
        <taxon>Candidatus Sulfobium</taxon>
    </lineage>
</organism>
<sequence>MSELNALMKVFGEAGGDKAILENNEIAHLVASGHKLLSMNSVAGFEVDAKETRTGISAKVTVKEGIKIKNPVHLCFGVLHKKGTQKIKMDVRLEKNASAHFIAHCIFPNAEKVRHIMDAVVEIGEGAEMRYSETHYHGLYGGIEVVPKAVVRIANNGRYFADFTLTTGRVGTLDIDYSVEAGENAVTELTARVFGHANDDIKIKERVALKGKNSRSIIKSRVAIEDDAHAEVTGITEGNAEGARGHVDCMEIVKDRAVAKAVPIVNVTNPLAKVTHEAAIGSVDKRQMETLMAHGLTPEEAVDVIVKGILK</sequence>
<evidence type="ECO:0000313" key="3">
    <source>
        <dbReference type="Proteomes" id="UP000245125"/>
    </source>
</evidence>
<proteinExistence type="predicted"/>